<dbReference type="EMBL" id="JASJQH010006893">
    <property type="protein sequence ID" value="KAK9728629.1"/>
    <property type="molecule type" value="Genomic_DNA"/>
</dbReference>
<dbReference type="InterPro" id="IPR047261">
    <property type="entry name" value="MRM1_MeTrfase_dom"/>
</dbReference>
<comment type="similarity">
    <text evidence="2">Belongs to the class IV-like SAM-binding methyltransferase superfamily. RNA methyltransferase TrmH family.</text>
</comment>
<keyword evidence="7" id="KW-0809">Transit peptide</keyword>
<keyword evidence="3" id="KW-0698">rRNA processing</keyword>
<feature type="domain" description="RNA 2-O ribose methyltransferase substrate binding" evidence="11">
    <location>
        <begin position="102"/>
        <end position="184"/>
    </location>
</feature>
<dbReference type="Gene3D" id="3.30.1330.30">
    <property type="match status" value="1"/>
</dbReference>
<keyword evidence="6" id="KW-0949">S-adenosyl-L-methionine</keyword>
<accession>A0ABR2WAJ3</accession>
<comment type="caution">
    <text evidence="12">The sequence shown here is derived from an EMBL/GenBank/DDBJ whole genome shotgun (WGS) entry which is preliminary data.</text>
</comment>
<dbReference type="Gene3D" id="3.40.1280.10">
    <property type="match status" value="1"/>
</dbReference>
<dbReference type="InterPro" id="IPR047182">
    <property type="entry name" value="MRM1"/>
</dbReference>
<dbReference type="SMART" id="SM00967">
    <property type="entry name" value="SpoU_sub_bind"/>
    <property type="match status" value="1"/>
</dbReference>
<evidence type="ECO:0000256" key="4">
    <source>
        <dbReference type="ARBA" id="ARBA00022603"/>
    </source>
</evidence>
<proteinExistence type="inferred from homology"/>
<dbReference type="PANTHER" id="PTHR46103:SF1">
    <property type="entry name" value="RRNA METHYLTRANSFERASE 1, MITOCHONDRIAL"/>
    <property type="match status" value="1"/>
</dbReference>
<dbReference type="InterPro" id="IPR001537">
    <property type="entry name" value="SpoU_MeTrfase"/>
</dbReference>
<evidence type="ECO:0000256" key="8">
    <source>
        <dbReference type="ARBA" id="ARBA00023128"/>
    </source>
</evidence>
<reference evidence="12 13" key="1">
    <citation type="submission" date="2023-04" db="EMBL/GenBank/DDBJ databases">
        <title>Genome of Basidiobolus ranarum AG-B5.</title>
        <authorList>
            <person name="Stajich J.E."/>
            <person name="Carter-House D."/>
            <person name="Gryganskyi A."/>
        </authorList>
    </citation>
    <scope>NUCLEOTIDE SEQUENCE [LARGE SCALE GENOMIC DNA]</scope>
    <source>
        <strain evidence="12 13">AG-B5</strain>
    </source>
</reference>
<dbReference type="SUPFAM" id="SSF75217">
    <property type="entry name" value="alpha/beta knot"/>
    <property type="match status" value="1"/>
</dbReference>
<comment type="subcellular location">
    <subcellularLocation>
        <location evidence="1">Mitochondrion</location>
    </subcellularLocation>
</comment>
<evidence type="ECO:0000256" key="9">
    <source>
        <dbReference type="ARBA" id="ARBA00034881"/>
    </source>
</evidence>
<dbReference type="InterPro" id="IPR029064">
    <property type="entry name" value="Ribosomal_eL30-like_sf"/>
</dbReference>
<evidence type="ECO:0000256" key="5">
    <source>
        <dbReference type="ARBA" id="ARBA00022679"/>
    </source>
</evidence>
<feature type="compositionally biased region" description="Basic residues" evidence="10">
    <location>
        <begin position="40"/>
        <end position="49"/>
    </location>
</feature>
<dbReference type="PANTHER" id="PTHR46103">
    <property type="entry name" value="RRNA METHYLTRANSFERASE 1, MITOCHONDRIAL"/>
    <property type="match status" value="1"/>
</dbReference>
<dbReference type="InterPro" id="IPR029026">
    <property type="entry name" value="tRNA_m1G_MTases_N"/>
</dbReference>
<keyword evidence="8" id="KW-0496">Mitochondrion</keyword>
<evidence type="ECO:0000259" key="11">
    <source>
        <dbReference type="SMART" id="SM00967"/>
    </source>
</evidence>
<dbReference type="NCBIfam" id="TIGR00186">
    <property type="entry name" value="rRNA_methyl_3"/>
    <property type="match status" value="1"/>
</dbReference>
<dbReference type="Pfam" id="PF08032">
    <property type="entry name" value="SpoU_sub_bind"/>
    <property type="match status" value="1"/>
</dbReference>
<evidence type="ECO:0000313" key="13">
    <source>
        <dbReference type="Proteomes" id="UP001479436"/>
    </source>
</evidence>
<feature type="region of interest" description="Disordered" evidence="10">
    <location>
        <begin position="40"/>
        <end position="63"/>
    </location>
</feature>
<keyword evidence="13" id="KW-1185">Reference proteome</keyword>
<dbReference type="InterPro" id="IPR004441">
    <property type="entry name" value="rRNA_MeTrfase_TrmH"/>
</dbReference>
<dbReference type="Proteomes" id="UP001479436">
    <property type="component" value="Unassembled WGS sequence"/>
</dbReference>
<evidence type="ECO:0000256" key="10">
    <source>
        <dbReference type="SAM" id="MobiDB-lite"/>
    </source>
</evidence>
<keyword evidence="4" id="KW-0489">Methyltransferase</keyword>
<keyword evidence="5" id="KW-0808">Transferase</keyword>
<evidence type="ECO:0000313" key="12">
    <source>
        <dbReference type="EMBL" id="KAK9728629.1"/>
    </source>
</evidence>
<organism evidence="12 13">
    <name type="scientific">Basidiobolus ranarum</name>
    <dbReference type="NCBI Taxonomy" id="34480"/>
    <lineage>
        <taxon>Eukaryota</taxon>
        <taxon>Fungi</taxon>
        <taxon>Fungi incertae sedis</taxon>
        <taxon>Zoopagomycota</taxon>
        <taxon>Entomophthoromycotina</taxon>
        <taxon>Basidiobolomycetes</taxon>
        <taxon>Basidiobolales</taxon>
        <taxon>Basidiobolaceae</taxon>
        <taxon>Basidiobolus</taxon>
    </lineage>
</organism>
<gene>
    <name evidence="12" type="ORF">K7432_000905</name>
</gene>
<dbReference type="SUPFAM" id="SSF55315">
    <property type="entry name" value="L30e-like"/>
    <property type="match status" value="1"/>
</dbReference>
<evidence type="ECO:0000256" key="1">
    <source>
        <dbReference type="ARBA" id="ARBA00004173"/>
    </source>
</evidence>
<evidence type="ECO:0000256" key="7">
    <source>
        <dbReference type="ARBA" id="ARBA00022946"/>
    </source>
</evidence>
<dbReference type="InterPro" id="IPR013123">
    <property type="entry name" value="SpoU_subst-bd"/>
</dbReference>
<protein>
    <recommendedName>
        <fullName evidence="9">rRNA methyltransferase 1, mitochondrial</fullName>
    </recommendedName>
</protein>
<sequence>MFLRKSLYSLTTPWVGSILKETRGIPFFLVSRHASSKSNWKKQFGKKSKSPSPSQETKNESEFDLGDIFNATKNIKVWDAIEEPRLMKRLKNGEPNNRNCDLLYGYSVVLPALESKRRVPYRLFYRGETETTKKEDSDKLDTILGLAEELQLPIQKMDRRELNEFTGNRPHQGVILKTDRLEPITINRLSKVDDETYYAVSGSGEYHFKSEQSPIWLALDQVVDPQNLGAILRSAYYFGIDGVVFCARNSAPLSPVVSKASSGALEVMDVYSVKNMMRFLRESQENGWTVIGASAEKSSDGRQAIDPVAMSEINSPRILVMGNEGFGLRSLVSESCQIHVSIPSTNPTIAPFLDSLNVSVATGILLHMLAVNRKPSTIA</sequence>
<dbReference type="InterPro" id="IPR029028">
    <property type="entry name" value="Alpha/beta_knot_MTases"/>
</dbReference>
<name>A0ABR2WAJ3_9FUNG</name>
<dbReference type="Pfam" id="PF00588">
    <property type="entry name" value="SpoU_methylase"/>
    <property type="match status" value="1"/>
</dbReference>
<dbReference type="CDD" id="cd18105">
    <property type="entry name" value="SpoU-like_MRM1"/>
    <property type="match status" value="1"/>
</dbReference>
<evidence type="ECO:0000256" key="2">
    <source>
        <dbReference type="ARBA" id="ARBA00007228"/>
    </source>
</evidence>
<evidence type="ECO:0000256" key="6">
    <source>
        <dbReference type="ARBA" id="ARBA00022691"/>
    </source>
</evidence>
<evidence type="ECO:0000256" key="3">
    <source>
        <dbReference type="ARBA" id="ARBA00022552"/>
    </source>
</evidence>